<reference evidence="2" key="1">
    <citation type="submission" date="2020-01" db="EMBL/GenBank/DDBJ databases">
        <authorList>
            <person name="Meier V. D."/>
            <person name="Meier V D."/>
        </authorList>
    </citation>
    <scope>NUCLEOTIDE SEQUENCE</scope>
    <source>
        <strain evidence="2">HLG_WM_MAG_07</strain>
    </source>
</reference>
<feature type="transmembrane region" description="Helical" evidence="1">
    <location>
        <begin position="41"/>
        <end position="61"/>
    </location>
</feature>
<evidence type="ECO:0000256" key="1">
    <source>
        <dbReference type="SAM" id="Phobius"/>
    </source>
</evidence>
<feature type="transmembrane region" description="Helical" evidence="1">
    <location>
        <begin position="12"/>
        <end position="29"/>
    </location>
</feature>
<dbReference type="InterPro" id="IPR036174">
    <property type="entry name" value="Znf_Sec23_Sec24_sf"/>
</dbReference>
<organism evidence="2">
    <name type="scientific">uncultured Thiotrichaceae bacterium</name>
    <dbReference type="NCBI Taxonomy" id="298394"/>
    <lineage>
        <taxon>Bacteria</taxon>
        <taxon>Pseudomonadati</taxon>
        <taxon>Pseudomonadota</taxon>
        <taxon>Gammaproteobacteria</taxon>
        <taxon>Thiotrichales</taxon>
        <taxon>Thiotrichaceae</taxon>
        <taxon>environmental samples</taxon>
    </lineage>
</organism>
<protein>
    <submittedName>
        <fullName evidence="2">Uncharacterized protein</fullName>
    </submittedName>
</protein>
<gene>
    <name evidence="2" type="ORF">HELGO_WM30610</name>
</gene>
<keyword evidence="1" id="KW-1133">Transmembrane helix</keyword>
<keyword evidence="1" id="KW-0812">Transmembrane</keyword>
<dbReference type="GO" id="GO:0008270">
    <property type="term" value="F:zinc ion binding"/>
    <property type="evidence" value="ECO:0007669"/>
    <property type="project" value="InterPro"/>
</dbReference>
<keyword evidence="1" id="KW-0472">Membrane</keyword>
<dbReference type="GO" id="GO:0006886">
    <property type="term" value="P:intracellular protein transport"/>
    <property type="evidence" value="ECO:0007669"/>
    <property type="project" value="InterPro"/>
</dbReference>
<dbReference type="SUPFAM" id="SSF82919">
    <property type="entry name" value="Zn-finger domain of Sec23/24"/>
    <property type="match status" value="1"/>
</dbReference>
<dbReference type="GO" id="GO:0030127">
    <property type="term" value="C:COPII vesicle coat"/>
    <property type="evidence" value="ECO:0007669"/>
    <property type="project" value="InterPro"/>
</dbReference>
<name>A0A6S6S603_9GAMM</name>
<sequence>MIKKDIYKIDNLLITIGRILLVFSLLSTGCSMSTNSLTQDWASWVLPLSAAISLLVVGGLIRHKENQIIAIWNILEHSTEVSMQELMHNTGFERPFIQQALLLINRRGDAYYVWESKNDIIVDGRLRTTLLSVPQCSNCGGIINQTLTLDLNQRPSCPYCGKMVSTGQINQLKSEAIDKIRTAGARQEAKGFSIWIFIILFVVFWPAAVAYAVWKSETLQGLWGNR</sequence>
<dbReference type="PROSITE" id="PS51257">
    <property type="entry name" value="PROKAR_LIPOPROTEIN"/>
    <property type="match status" value="1"/>
</dbReference>
<feature type="transmembrane region" description="Helical" evidence="1">
    <location>
        <begin position="194"/>
        <end position="214"/>
    </location>
</feature>
<evidence type="ECO:0000313" key="2">
    <source>
        <dbReference type="EMBL" id="CAA6803781.1"/>
    </source>
</evidence>
<dbReference type="GO" id="GO:0006888">
    <property type="term" value="P:endoplasmic reticulum to Golgi vesicle-mediated transport"/>
    <property type="evidence" value="ECO:0007669"/>
    <property type="project" value="InterPro"/>
</dbReference>
<accession>A0A6S6S603</accession>
<dbReference type="AlphaFoldDB" id="A0A6S6S603"/>
<proteinExistence type="predicted"/>
<dbReference type="EMBL" id="CACVAY010000016">
    <property type="protein sequence ID" value="CAA6803781.1"/>
    <property type="molecule type" value="Genomic_DNA"/>
</dbReference>